<proteinExistence type="predicted"/>
<gene>
    <name evidence="1" type="ORF">LWI28_002119</name>
</gene>
<comment type="caution">
    <text evidence="1">The sequence shown here is derived from an EMBL/GenBank/DDBJ whole genome shotgun (WGS) entry which is preliminary data.</text>
</comment>
<accession>A0AAD5IKB1</accession>
<reference evidence="1" key="1">
    <citation type="journal article" date="2022" name="Plant J.">
        <title>Strategies of tolerance reflected in two North American maple genomes.</title>
        <authorList>
            <person name="McEvoy S.L."/>
            <person name="Sezen U.U."/>
            <person name="Trouern-Trend A."/>
            <person name="McMahon S.M."/>
            <person name="Schaberg P.G."/>
            <person name="Yang J."/>
            <person name="Wegrzyn J.L."/>
            <person name="Swenson N.G."/>
        </authorList>
    </citation>
    <scope>NUCLEOTIDE SEQUENCE</scope>
    <source>
        <strain evidence="1">91603</strain>
    </source>
</reference>
<name>A0AAD5IKB1_ACENE</name>
<keyword evidence="2" id="KW-1185">Reference proteome</keyword>
<reference evidence="1" key="2">
    <citation type="submission" date="2023-02" db="EMBL/GenBank/DDBJ databases">
        <authorList>
            <person name="Swenson N.G."/>
            <person name="Wegrzyn J.L."/>
            <person name="Mcevoy S.L."/>
        </authorList>
    </citation>
    <scope>NUCLEOTIDE SEQUENCE</scope>
    <source>
        <strain evidence="1">91603</strain>
        <tissue evidence="1">Leaf</tissue>
    </source>
</reference>
<sequence length="130" mass="15042">MGRWRFASFLHSYMTRTTKSHYFNPFVPLKHPTPAVSGRFCFGSRPFTAIPSRVSVSCNELDSGSFDFDHIYGLEAKEDEETGKIPVKAYFLCTRHMESRRMSAILVTWLCTSMDLPFFSILRMKKLKIT</sequence>
<evidence type="ECO:0000313" key="2">
    <source>
        <dbReference type="Proteomes" id="UP001064489"/>
    </source>
</evidence>
<dbReference type="AlphaFoldDB" id="A0AAD5IKB1"/>
<dbReference type="Proteomes" id="UP001064489">
    <property type="component" value="Chromosome 7"/>
</dbReference>
<protein>
    <submittedName>
        <fullName evidence="1">Uncharacterized protein</fullName>
    </submittedName>
</protein>
<evidence type="ECO:0000313" key="1">
    <source>
        <dbReference type="EMBL" id="KAI9168800.1"/>
    </source>
</evidence>
<organism evidence="1 2">
    <name type="scientific">Acer negundo</name>
    <name type="common">Box elder</name>
    <dbReference type="NCBI Taxonomy" id="4023"/>
    <lineage>
        <taxon>Eukaryota</taxon>
        <taxon>Viridiplantae</taxon>
        <taxon>Streptophyta</taxon>
        <taxon>Embryophyta</taxon>
        <taxon>Tracheophyta</taxon>
        <taxon>Spermatophyta</taxon>
        <taxon>Magnoliopsida</taxon>
        <taxon>eudicotyledons</taxon>
        <taxon>Gunneridae</taxon>
        <taxon>Pentapetalae</taxon>
        <taxon>rosids</taxon>
        <taxon>malvids</taxon>
        <taxon>Sapindales</taxon>
        <taxon>Sapindaceae</taxon>
        <taxon>Hippocastanoideae</taxon>
        <taxon>Acereae</taxon>
        <taxon>Acer</taxon>
    </lineage>
</organism>
<dbReference type="EMBL" id="JAJSOW010000104">
    <property type="protein sequence ID" value="KAI9168800.1"/>
    <property type="molecule type" value="Genomic_DNA"/>
</dbReference>